<name>A0ABQ7Z7Q7_BRANA</name>
<protein>
    <recommendedName>
        <fullName evidence="6">NUA/TPR/MLP1-2-like domain-containing protein</fullName>
    </recommendedName>
</protein>
<dbReference type="PANTHER" id="PTHR18898">
    <property type="entry name" value="NUCLEOPROTEIN TPR-RELATED"/>
    <property type="match status" value="1"/>
</dbReference>
<evidence type="ECO:0000256" key="3">
    <source>
        <dbReference type="ARBA" id="ARBA00023242"/>
    </source>
</evidence>
<comment type="caution">
    <text evidence="7">The sequence shown here is derived from an EMBL/GenBank/DDBJ whole genome shotgun (WGS) entry which is preliminary data.</text>
</comment>
<dbReference type="Proteomes" id="UP000824890">
    <property type="component" value="Unassembled WGS sequence"/>
</dbReference>
<gene>
    <name evidence="7" type="ORF">HID58_073606</name>
</gene>
<feature type="coiled-coil region" evidence="4">
    <location>
        <begin position="216"/>
        <end position="243"/>
    </location>
</feature>
<feature type="coiled-coil region" evidence="4">
    <location>
        <begin position="131"/>
        <end position="158"/>
    </location>
</feature>
<evidence type="ECO:0000256" key="2">
    <source>
        <dbReference type="ARBA" id="ARBA00023054"/>
    </source>
</evidence>
<accession>A0ABQ7Z7Q7</accession>
<feature type="region of interest" description="Disordered" evidence="5">
    <location>
        <begin position="295"/>
        <end position="314"/>
    </location>
</feature>
<dbReference type="InterPro" id="IPR057974">
    <property type="entry name" value="NUA/TPR/MLP1-2-like_dom"/>
</dbReference>
<comment type="subcellular location">
    <subcellularLocation>
        <location evidence="1">Nucleus</location>
    </subcellularLocation>
</comment>
<evidence type="ECO:0000256" key="1">
    <source>
        <dbReference type="ARBA" id="ARBA00004123"/>
    </source>
</evidence>
<dbReference type="PANTHER" id="PTHR18898:SF2">
    <property type="entry name" value="NUCLEOPROTEIN TPR"/>
    <property type="match status" value="1"/>
</dbReference>
<dbReference type="Pfam" id="PF25785">
    <property type="entry name" value="TPR"/>
    <property type="match status" value="1"/>
</dbReference>
<reference evidence="7 8" key="1">
    <citation type="submission" date="2021-05" db="EMBL/GenBank/DDBJ databases">
        <title>Genome Assembly of Synthetic Allotetraploid Brassica napus Reveals Homoeologous Exchanges between Subgenomes.</title>
        <authorList>
            <person name="Davis J.T."/>
        </authorList>
    </citation>
    <scope>NUCLEOTIDE SEQUENCE [LARGE SCALE GENOMIC DNA]</scope>
    <source>
        <strain evidence="8">cv. Da-Ae</strain>
        <tissue evidence="7">Seedling</tissue>
    </source>
</reference>
<feature type="region of interest" description="Disordered" evidence="5">
    <location>
        <begin position="13"/>
        <end position="32"/>
    </location>
</feature>
<proteinExistence type="predicted"/>
<evidence type="ECO:0000256" key="4">
    <source>
        <dbReference type="SAM" id="Coils"/>
    </source>
</evidence>
<sequence>MTDQARLIQVESGYKDSLEKEMSTNQQLEKENEDLKQKLEKLEAEIEKTRKTNELTLLPFSSFTRGADDSGTSNMIEESHAIISKIPAGVSGTALAASLLRDGWSLAKIYEKYQEAVDAMRHEQLGRKEAELILQRVLSELEEKAEFIQEERGEHERLVEAYSLVNQKLQDSVSEQSNMEKYIMELKADLRRRERENILSQKDISDLQKQLKFKDINGLVEQNVKLRNLVRSLSEQIESREMELKEMFETDLKKKTDEASSKVAIVLKRAEEQGQMIESLHTSVAMYKRLYEEEQKRYSSNSRSSDLPPGLSSI</sequence>
<evidence type="ECO:0000259" key="6">
    <source>
        <dbReference type="Pfam" id="PF25785"/>
    </source>
</evidence>
<dbReference type="EMBL" id="JAGKQM010000016">
    <property type="protein sequence ID" value="KAH0876244.1"/>
    <property type="molecule type" value="Genomic_DNA"/>
</dbReference>
<keyword evidence="8" id="KW-1185">Reference proteome</keyword>
<keyword evidence="3" id="KW-0539">Nucleus</keyword>
<organism evidence="7 8">
    <name type="scientific">Brassica napus</name>
    <name type="common">Rape</name>
    <dbReference type="NCBI Taxonomy" id="3708"/>
    <lineage>
        <taxon>Eukaryota</taxon>
        <taxon>Viridiplantae</taxon>
        <taxon>Streptophyta</taxon>
        <taxon>Embryophyta</taxon>
        <taxon>Tracheophyta</taxon>
        <taxon>Spermatophyta</taxon>
        <taxon>Magnoliopsida</taxon>
        <taxon>eudicotyledons</taxon>
        <taxon>Gunneridae</taxon>
        <taxon>Pentapetalae</taxon>
        <taxon>rosids</taxon>
        <taxon>malvids</taxon>
        <taxon>Brassicales</taxon>
        <taxon>Brassicaceae</taxon>
        <taxon>Brassiceae</taxon>
        <taxon>Brassica</taxon>
    </lineage>
</organism>
<keyword evidence="2 4" id="KW-0175">Coiled coil</keyword>
<feature type="domain" description="NUA/TPR/MLP1-2-like" evidence="6">
    <location>
        <begin position="135"/>
        <end position="242"/>
    </location>
</feature>
<evidence type="ECO:0000256" key="5">
    <source>
        <dbReference type="SAM" id="MobiDB-lite"/>
    </source>
</evidence>
<evidence type="ECO:0000313" key="8">
    <source>
        <dbReference type="Proteomes" id="UP000824890"/>
    </source>
</evidence>
<evidence type="ECO:0000313" key="7">
    <source>
        <dbReference type="EMBL" id="KAH0876244.1"/>
    </source>
</evidence>